<dbReference type="PROSITE" id="PS50928">
    <property type="entry name" value="ABC_TM1"/>
    <property type="match status" value="1"/>
</dbReference>
<dbReference type="InterPro" id="IPR035906">
    <property type="entry name" value="MetI-like_sf"/>
</dbReference>
<feature type="transmembrane region" description="Helical" evidence="7">
    <location>
        <begin position="260"/>
        <end position="283"/>
    </location>
</feature>
<dbReference type="RefSeq" id="WP_052763028.1">
    <property type="nucleotide sequence ID" value="NZ_LBMC01000054.1"/>
</dbReference>
<feature type="transmembrane region" description="Helical" evidence="7">
    <location>
        <begin position="98"/>
        <end position="126"/>
    </location>
</feature>
<keyword evidence="10" id="KW-1185">Reference proteome</keyword>
<keyword evidence="2 7" id="KW-0813">Transport</keyword>
<dbReference type="InterPro" id="IPR000515">
    <property type="entry name" value="MetI-like"/>
</dbReference>
<evidence type="ECO:0000256" key="6">
    <source>
        <dbReference type="ARBA" id="ARBA00023136"/>
    </source>
</evidence>
<keyword evidence="3" id="KW-1003">Cell membrane</keyword>
<feature type="transmembrane region" description="Helical" evidence="7">
    <location>
        <begin position="207"/>
        <end position="240"/>
    </location>
</feature>
<feature type="transmembrane region" description="Helical" evidence="7">
    <location>
        <begin position="133"/>
        <end position="153"/>
    </location>
</feature>
<name>A0A1H2LEV3_9ACTN</name>
<evidence type="ECO:0000256" key="3">
    <source>
        <dbReference type="ARBA" id="ARBA00022475"/>
    </source>
</evidence>
<keyword evidence="5 7" id="KW-1133">Transmembrane helix</keyword>
<dbReference type="OrthoDB" id="6637947at2"/>
<comment type="subcellular location">
    <subcellularLocation>
        <location evidence="1 7">Cell membrane</location>
        <topology evidence="1 7">Multi-pass membrane protein</topology>
    </subcellularLocation>
</comment>
<dbReference type="STRING" id="419479.SAMN04488563_5930"/>
<accession>A0A1H2LEV3</accession>
<dbReference type="CDD" id="cd06261">
    <property type="entry name" value="TM_PBP2"/>
    <property type="match status" value="1"/>
</dbReference>
<keyword evidence="4 7" id="KW-0812">Transmembrane</keyword>
<dbReference type="GO" id="GO:0005886">
    <property type="term" value="C:plasma membrane"/>
    <property type="evidence" value="ECO:0007669"/>
    <property type="project" value="UniProtKB-SubCell"/>
</dbReference>
<proteinExistence type="inferred from homology"/>
<evidence type="ECO:0000256" key="5">
    <source>
        <dbReference type="ARBA" id="ARBA00022989"/>
    </source>
</evidence>
<feature type="transmembrane region" description="Helical" evidence="7">
    <location>
        <begin position="26"/>
        <end position="48"/>
    </location>
</feature>
<protein>
    <submittedName>
        <fullName evidence="9">Peptide/nickel transport system permease protein</fullName>
    </submittedName>
</protein>
<dbReference type="EMBL" id="LT629791">
    <property type="protein sequence ID" value="SDU79111.1"/>
    <property type="molecule type" value="Genomic_DNA"/>
</dbReference>
<evidence type="ECO:0000256" key="4">
    <source>
        <dbReference type="ARBA" id="ARBA00022692"/>
    </source>
</evidence>
<comment type="similarity">
    <text evidence="7">Belongs to the binding-protein-dependent transport system permease family.</text>
</comment>
<evidence type="ECO:0000256" key="1">
    <source>
        <dbReference type="ARBA" id="ARBA00004651"/>
    </source>
</evidence>
<gene>
    <name evidence="9" type="ORF">SAMN04488563_5930</name>
</gene>
<evidence type="ECO:0000256" key="7">
    <source>
        <dbReference type="RuleBase" id="RU363032"/>
    </source>
</evidence>
<feature type="transmembrane region" description="Helical" evidence="7">
    <location>
        <begin position="159"/>
        <end position="176"/>
    </location>
</feature>
<evidence type="ECO:0000313" key="10">
    <source>
        <dbReference type="Proteomes" id="UP000182977"/>
    </source>
</evidence>
<sequence length="300" mass="31782">MTTSIVAAEPLAPANRPGDRRERRRLVPAVPLAVLGVLVLLGLLAPWLTSYSPLDGDLNARLVPPAWLDGGSAAHLLGTDTAGRDVLTRLLYGIRTSLLVVVLALAVAVVVGTTVGVVSGFFGGWVDGVLMRLVDVALSVPPILLALSVAVAVGASFRSMILILGFLVWPGIARLIRAETLSLRRGEFVRYARAVGLSRRWAMGRHILPNILPTLLVATTLEVATVIMTEAALGFLGAGVPPPQPSWGVMIEEGSALIATGWWIALFPGLAIVATVICTNALGDWLRDHLDPRTRGSRAR</sequence>
<organism evidence="9 10">
    <name type="scientific">Jiangella alkaliphila</name>
    <dbReference type="NCBI Taxonomy" id="419479"/>
    <lineage>
        <taxon>Bacteria</taxon>
        <taxon>Bacillati</taxon>
        <taxon>Actinomycetota</taxon>
        <taxon>Actinomycetes</taxon>
        <taxon>Jiangellales</taxon>
        <taxon>Jiangellaceae</taxon>
        <taxon>Jiangella</taxon>
    </lineage>
</organism>
<dbReference type="AlphaFoldDB" id="A0A1H2LEV3"/>
<dbReference type="PANTHER" id="PTHR43386">
    <property type="entry name" value="OLIGOPEPTIDE TRANSPORT SYSTEM PERMEASE PROTEIN APPC"/>
    <property type="match status" value="1"/>
</dbReference>
<dbReference type="PANTHER" id="PTHR43386:SF1">
    <property type="entry name" value="D,D-DIPEPTIDE TRANSPORT SYSTEM PERMEASE PROTEIN DDPC-RELATED"/>
    <property type="match status" value="1"/>
</dbReference>
<dbReference type="SUPFAM" id="SSF161098">
    <property type="entry name" value="MetI-like"/>
    <property type="match status" value="1"/>
</dbReference>
<reference evidence="10" key="1">
    <citation type="submission" date="2016-10" db="EMBL/GenBank/DDBJ databases">
        <authorList>
            <person name="Varghese N."/>
            <person name="Submissions S."/>
        </authorList>
    </citation>
    <scope>NUCLEOTIDE SEQUENCE [LARGE SCALE GENOMIC DNA]</scope>
    <source>
        <strain evidence="10">DSM 45079</strain>
    </source>
</reference>
<feature type="domain" description="ABC transmembrane type-1" evidence="8">
    <location>
        <begin position="94"/>
        <end position="283"/>
    </location>
</feature>
<keyword evidence="6 7" id="KW-0472">Membrane</keyword>
<dbReference type="Gene3D" id="1.10.3720.10">
    <property type="entry name" value="MetI-like"/>
    <property type="match status" value="1"/>
</dbReference>
<evidence type="ECO:0000256" key="2">
    <source>
        <dbReference type="ARBA" id="ARBA00022448"/>
    </source>
</evidence>
<dbReference type="Proteomes" id="UP000182977">
    <property type="component" value="Chromosome I"/>
</dbReference>
<evidence type="ECO:0000259" key="8">
    <source>
        <dbReference type="PROSITE" id="PS50928"/>
    </source>
</evidence>
<dbReference type="GO" id="GO:0055085">
    <property type="term" value="P:transmembrane transport"/>
    <property type="evidence" value="ECO:0007669"/>
    <property type="project" value="InterPro"/>
</dbReference>
<dbReference type="InterPro" id="IPR050366">
    <property type="entry name" value="BP-dependent_transpt_permease"/>
</dbReference>
<dbReference type="Pfam" id="PF00528">
    <property type="entry name" value="BPD_transp_1"/>
    <property type="match status" value="1"/>
</dbReference>
<evidence type="ECO:0000313" key="9">
    <source>
        <dbReference type="EMBL" id="SDU79111.1"/>
    </source>
</evidence>